<sequence length="182" mass="21071">MDLKKKLEYYRKTTAGNFSRQEQKSAPRVPASVKAIAEHFKAKILPYPVPVLEISMTEDKEFEGESVKLNRLSKNQFTEPILLEDCLFFDLETTGLSGGAGTYPFLLGFGYFEGEQFKVVQYFLPDFGRDYYAFKEIQPLLEKKKILVSFNGKSYDFPLLKTRAILNRFVVDLDRFEHLDLL</sequence>
<proteinExistence type="predicted"/>
<name>A0A7V5H255_CALAY</name>
<gene>
    <name evidence="2" type="ORF">ENL21_01235</name>
</gene>
<organism evidence="2">
    <name type="scientific">Caldithrix abyssi</name>
    <dbReference type="NCBI Taxonomy" id="187145"/>
    <lineage>
        <taxon>Bacteria</taxon>
        <taxon>Pseudomonadati</taxon>
        <taxon>Calditrichota</taxon>
        <taxon>Calditrichia</taxon>
        <taxon>Calditrichales</taxon>
        <taxon>Calditrichaceae</taxon>
        <taxon>Caldithrix</taxon>
    </lineage>
</organism>
<evidence type="ECO:0000259" key="1">
    <source>
        <dbReference type="Pfam" id="PF13482"/>
    </source>
</evidence>
<dbReference type="AlphaFoldDB" id="A0A7V5H255"/>
<dbReference type="Proteomes" id="UP000886111">
    <property type="component" value="Unassembled WGS sequence"/>
</dbReference>
<reference evidence="2" key="1">
    <citation type="journal article" date="2020" name="mSystems">
        <title>Genome- and Community-Level Interaction Insights into Carbon Utilization and Element Cycling Functions of Hydrothermarchaeota in Hydrothermal Sediment.</title>
        <authorList>
            <person name="Zhou Z."/>
            <person name="Liu Y."/>
            <person name="Xu W."/>
            <person name="Pan J."/>
            <person name="Luo Z.H."/>
            <person name="Li M."/>
        </authorList>
    </citation>
    <scope>NUCLEOTIDE SEQUENCE [LARGE SCALE GENOMIC DNA]</scope>
    <source>
        <strain evidence="2">HyVt-76</strain>
    </source>
</reference>
<protein>
    <recommendedName>
        <fullName evidence="1">YprB ribonuclease H-like domain-containing protein</fullName>
    </recommendedName>
</protein>
<dbReference type="EMBL" id="DRTD01000088">
    <property type="protein sequence ID" value="HHE54375.1"/>
    <property type="molecule type" value="Genomic_DNA"/>
</dbReference>
<accession>A0A7V5H255</accession>
<dbReference type="InterPro" id="IPR012337">
    <property type="entry name" value="RNaseH-like_sf"/>
</dbReference>
<dbReference type="InterPro" id="IPR038720">
    <property type="entry name" value="YprB_RNase_H-like_dom"/>
</dbReference>
<comment type="caution">
    <text evidence="2">The sequence shown here is derived from an EMBL/GenBank/DDBJ whole genome shotgun (WGS) entry which is preliminary data.</text>
</comment>
<feature type="domain" description="YprB ribonuclease H-like" evidence="1">
    <location>
        <begin position="87"/>
        <end position="182"/>
    </location>
</feature>
<dbReference type="SUPFAM" id="SSF53098">
    <property type="entry name" value="Ribonuclease H-like"/>
    <property type="match status" value="1"/>
</dbReference>
<feature type="non-terminal residue" evidence="2">
    <location>
        <position position="182"/>
    </location>
</feature>
<evidence type="ECO:0000313" key="2">
    <source>
        <dbReference type="EMBL" id="HHE54375.1"/>
    </source>
</evidence>
<dbReference type="Pfam" id="PF13482">
    <property type="entry name" value="RNase_H_2"/>
    <property type="match status" value="1"/>
</dbReference>
<dbReference type="InterPro" id="IPR036397">
    <property type="entry name" value="RNaseH_sf"/>
</dbReference>
<dbReference type="Gene3D" id="3.30.420.10">
    <property type="entry name" value="Ribonuclease H-like superfamily/Ribonuclease H"/>
    <property type="match status" value="1"/>
</dbReference>
<dbReference type="GO" id="GO:0003676">
    <property type="term" value="F:nucleic acid binding"/>
    <property type="evidence" value="ECO:0007669"/>
    <property type="project" value="InterPro"/>
</dbReference>
<dbReference type="PANTHER" id="PTHR38462:SF1">
    <property type="entry name" value="YPRB RIBONUCLEASE H-LIKE DOMAIN-CONTAINING PROTEIN"/>
    <property type="match status" value="1"/>
</dbReference>
<dbReference type="PANTHER" id="PTHR38462">
    <property type="entry name" value="EXONUCLEASE-LIKE PROTEIN"/>
    <property type="match status" value="1"/>
</dbReference>